<feature type="non-terminal residue" evidence="3">
    <location>
        <position position="1"/>
    </location>
</feature>
<dbReference type="InterPro" id="IPR003121">
    <property type="entry name" value="SWIB_MDM2_domain"/>
</dbReference>
<sequence>NKSLNRPRPTPPHPFNSFLKPLRFKFNRNTERGEREMATVASRVFKGCRALLAPARSSSASASASAATKRSATTKTTPKPKPKPKPKAKPTSTLPGSQTSGILKVVPVSPSLAEFLGTPESSRTDAVKQIWAYIKTNELQNPVDKRQIFCDKKLKAIFDGKDQVGFLEIAKLLTRHFVKTG</sequence>
<dbReference type="AlphaFoldDB" id="A0A1Q3BBP2"/>
<reference evidence="4" key="1">
    <citation type="submission" date="2016-04" db="EMBL/GenBank/DDBJ databases">
        <title>Cephalotus genome sequencing.</title>
        <authorList>
            <person name="Fukushima K."/>
            <person name="Hasebe M."/>
            <person name="Fang X."/>
        </authorList>
    </citation>
    <scope>NUCLEOTIDE SEQUENCE [LARGE SCALE GENOMIC DNA]</scope>
    <source>
        <strain evidence="4">cv. St1</strain>
    </source>
</reference>
<dbReference type="CDD" id="cd10567">
    <property type="entry name" value="SWIB-MDM2_like"/>
    <property type="match status" value="1"/>
</dbReference>
<dbReference type="InterPro" id="IPR036885">
    <property type="entry name" value="SWIB_MDM2_dom_sf"/>
</dbReference>
<protein>
    <submittedName>
        <fullName evidence="3">SWIB domain-containing protein</fullName>
    </submittedName>
</protein>
<dbReference type="STRING" id="3775.A0A1Q3BBP2"/>
<dbReference type="InParanoid" id="A0A1Q3BBP2"/>
<feature type="region of interest" description="Disordered" evidence="1">
    <location>
        <begin position="1"/>
        <end position="21"/>
    </location>
</feature>
<dbReference type="Proteomes" id="UP000187406">
    <property type="component" value="Unassembled WGS sequence"/>
</dbReference>
<dbReference type="FunCoup" id="A0A1Q3BBP2">
    <property type="interactions" value="3"/>
</dbReference>
<dbReference type="Gene3D" id="1.10.245.10">
    <property type="entry name" value="SWIB/MDM2 domain"/>
    <property type="match status" value="1"/>
</dbReference>
<organism evidence="3 4">
    <name type="scientific">Cephalotus follicularis</name>
    <name type="common">Albany pitcher plant</name>
    <dbReference type="NCBI Taxonomy" id="3775"/>
    <lineage>
        <taxon>Eukaryota</taxon>
        <taxon>Viridiplantae</taxon>
        <taxon>Streptophyta</taxon>
        <taxon>Embryophyta</taxon>
        <taxon>Tracheophyta</taxon>
        <taxon>Spermatophyta</taxon>
        <taxon>Magnoliopsida</taxon>
        <taxon>eudicotyledons</taxon>
        <taxon>Gunneridae</taxon>
        <taxon>Pentapetalae</taxon>
        <taxon>rosids</taxon>
        <taxon>fabids</taxon>
        <taxon>Oxalidales</taxon>
        <taxon>Cephalotaceae</taxon>
        <taxon>Cephalotus</taxon>
    </lineage>
</organism>
<dbReference type="Pfam" id="PF02201">
    <property type="entry name" value="SWIB"/>
    <property type="match status" value="1"/>
</dbReference>
<dbReference type="SMART" id="SM00151">
    <property type="entry name" value="SWIB"/>
    <property type="match status" value="1"/>
</dbReference>
<feature type="compositionally biased region" description="Low complexity" evidence="1">
    <location>
        <begin position="54"/>
        <end position="77"/>
    </location>
</feature>
<dbReference type="EMBL" id="BDDD01000401">
    <property type="protein sequence ID" value="GAV65305.1"/>
    <property type="molecule type" value="Genomic_DNA"/>
</dbReference>
<accession>A0A1Q3BBP2</accession>
<feature type="compositionally biased region" description="Basic residues" evidence="1">
    <location>
        <begin position="78"/>
        <end position="88"/>
    </location>
</feature>
<dbReference type="InterPro" id="IPR019835">
    <property type="entry name" value="SWIB_domain"/>
</dbReference>
<dbReference type="PROSITE" id="PS51925">
    <property type="entry name" value="SWIB_MDM2"/>
    <property type="match status" value="1"/>
</dbReference>
<dbReference type="PANTHER" id="PTHR13844">
    <property type="entry name" value="SWI/SNF-RELATED MATRIX-ASSOCIATED ACTIN-DEPENDENT REGULATOR OF CHROMATIN SUBFAMILY D"/>
    <property type="match status" value="1"/>
</dbReference>
<evidence type="ECO:0000259" key="2">
    <source>
        <dbReference type="PROSITE" id="PS51925"/>
    </source>
</evidence>
<dbReference type="OrthoDB" id="10251073at2759"/>
<proteinExistence type="predicted"/>
<evidence type="ECO:0000256" key="1">
    <source>
        <dbReference type="SAM" id="MobiDB-lite"/>
    </source>
</evidence>
<evidence type="ECO:0000313" key="3">
    <source>
        <dbReference type="EMBL" id="GAV65305.1"/>
    </source>
</evidence>
<evidence type="ECO:0000313" key="4">
    <source>
        <dbReference type="Proteomes" id="UP000187406"/>
    </source>
</evidence>
<dbReference type="SUPFAM" id="SSF47592">
    <property type="entry name" value="SWIB/MDM2 domain"/>
    <property type="match status" value="1"/>
</dbReference>
<feature type="domain" description="DM2" evidence="2">
    <location>
        <begin position="101"/>
        <end position="179"/>
    </location>
</feature>
<name>A0A1Q3BBP2_CEPFO</name>
<feature type="region of interest" description="Disordered" evidence="1">
    <location>
        <begin position="54"/>
        <end position="100"/>
    </location>
</feature>
<gene>
    <name evidence="3" type="ORF">CFOL_v3_08820</name>
</gene>
<keyword evidence="4" id="KW-1185">Reference proteome</keyword>
<comment type="caution">
    <text evidence="3">The sequence shown here is derived from an EMBL/GenBank/DDBJ whole genome shotgun (WGS) entry which is preliminary data.</text>
</comment>